<evidence type="ECO:0000313" key="9">
    <source>
        <dbReference type="Proteomes" id="UP000051952"/>
    </source>
</evidence>
<evidence type="ECO:0000256" key="1">
    <source>
        <dbReference type="ARBA" id="ARBA00004141"/>
    </source>
</evidence>
<feature type="compositionally biased region" description="Polar residues" evidence="6">
    <location>
        <begin position="338"/>
        <end position="354"/>
    </location>
</feature>
<gene>
    <name evidence="8" type="ORF">BSAL_71690</name>
</gene>
<comment type="similarity">
    <text evidence="2">Belongs to the TAPT1 family.</text>
</comment>
<dbReference type="Proteomes" id="UP000051952">
    <property type="component" value="Unassembled WGS sequence"/>
</dbReference>
<evidence type="ECO:0000256" key="5">
    <source>
        <dbReference type="ARBA" id="ARBA00023136"/>
    </source>
</evidence>
<sequence length="394" mass="43270">MVLLLHVVALNVAINSEGNSILALVISNNFFEIKTVIFKKFVRESLFQVYCADALERIQLVVFLCCVILQHFNTDGSGTLEITDVLTVVASELLVDFLKHYFVATFNGVSLSLYRSYHQVLMFDVAADHLLWRLGEKVPLTCEDSSVDESTLYRLISPSKTFIPSASRRFGFVPMPYLAVLLWCVFPVLLDMWQRGRVIAILLCFGVLLGLRSLVHTYLVGNAARFAVRSLLISVPSPTSRDESGLSSTTTAVDHSLSSSTRVTSTKSDAVGDSAAMRRWSLFSRRASLPQPHAAAVPHLLQNPEQGDAMLGVSPQLTPLRLPKKPHSVVASHAPLSRSRSLPVLTSQGGTSSLHGDLSSHHRLSVIHISKVLLSLIMTERFDVNAGKSAPKQL</sequence>
<organism evidence="8 9">
    <name type="scientific">Bodo saltans</name>
    <name type="common">Flagellated protozoan</name>
    <dbReference type="NCBI Taxonomy" id="75058"/>
    <lineage>
        <taxon>Eukaryota</taxon>
        <taxon>Discoba</taxon>
        <taxon>Euglenozoa</taxon>
        <taxon>Kinetoplastea</taxon>
        <taxon>Metakinetoplastina</taxon>
        <taxon>Eubodonida</taxon>
        <taxon>Bodonidae</taxon>
        <taxon>Bodo</taxon>
    </lineage>
</organism>
<evidence type="ECO:0008006" key="10">
    <source>
        <dbReference type="Google" id="ProtNLM"/>
    </source>
</evidence>
<comment type="subcellular location">
    <subcellularLocation>
        <location evidence="1">Membrane</location>
        <topology evidence="1">Multi-pass membrane protein</topology>
    </subcellularLocation>
</comment>
<dbReference type="VEuPathDB" id="TriTrypDB:BSAL_71690"/>
<protein>
    <recommendedName>
        <fullName evidence="10">Transmembrane protein</fullName>
    </recommendedName>
</protein>
<reference evidence="9" key="1">
    <citation type="submission" date="2015-09" db="EMBL/GenBank/DDBJ databases">
        <authorList>
            <consortium name="Pathogen Informatics"/>
        </authorList>
    </citation>
    <scope>NUCLEOTIDE SEQUENCE [LARGE SCALE GENOMIC DNA]</scope>
    <source>
        <strain evidence="9">Lake Konstanz</strain>
    </source>
</reference>
<dbReference type="PANTHER" id="PTHR13317:SF4">
    <property type="entry name" value="TRANSMEMBRANE ANTERIOR POSTERIOR TRANSFORMATION PROTEIN 1 HOMOLOG"/>
    <property type="match status" value="1"/>
</dbReference>
<keyword evidence="9" id="KW-1185">Reference proteome</keyword>
<feature type="transmembrane region" description="Helical" evidence="7">
    <location>
        <begin position="170"/>
        <end position="190"/>
    </location>
</feature>
<name>A0A0S4ISP0_BODSA</name>
<evidence type="ECO:0000256" key="4">
    <source>
        <dbReference type="ARBA" id="ARBA00022989"/>
    </source>
</evidence>
<evidence type="ECO:0000256" key="3">
    <source>
        <dbReference type="ARBA" id="ARBA00022692"/>
    </source>
</evidence>
<dbReference type="PANTHER" id="PTHR13317">
    <property type="entry name" value="TRANSMEMBRANE ANTERIOR POSTERIOR TRANSFORMATION PROTEIN 1 HOMOLOG"/>
    <property type="match status" value="1"/>
</dbReference>
<dbReference type="InterPro" id="IPR008010">
    <property type="entry name" value="Tatp1"/>
</dbReference>
<evidence type="ECO:0000256" key="7">
    <source>
        <dbReference type="SAM" id="Phobius"/>
    </source>
</evidence>
<feature type="region of interest" description="Disordered" evidence="6">
    <location>
        <begin position="322"/>
        <end position="358"/>
    </location>
</feature>
<dbReference type="OrthoDB" id="29023at2759"/>
<accession>A0A0S4ISP0</accession>
<evidence type="ECO:0000256" key="6">
    <source>
        <dbReference type="SAM" id="MobiDB-lite"/>
    </source>
</evidence>
<dbReference type="EMBL" id="CYKH01000562">
    <property type="protein sequence ID" value="CUG06116.1"/>
    <property type="molecule type" value="Genomic_DNA"/>
</dbReference>
<keyword evidence="4 7" id="KW-1133">Transmembrane helix</keyword>
<keyword evidence="3 7" id="KW-0812">Transmembrane</keyword>
<feature type="transmembrane region" description="Helical" evidence="7">
    <location>
        <begin position="196"/>
        <end position="215"/>
    </location>
</feature>
<evidence type="ECO:0000313" key="8">
    <source>
        <dbReference type="EMBL" id="CUG06116.1"/>
    </source>
</evidence>
<dbReference type="AlphaFoldDB" id="A0A0S4ISP0"/>
<proteinExistence type="inferred from homology"/>
<evidence type="ECO:0000256" key="2">
    <source>
        <dbReference type="ARBA" id="ARBA00008803"/>
    </source>
</evidence>
<keyword evidence="5 7" id="KW-0472">Membrane</keyword>
<dbReference type="Pfam" id="PF05346">
    <property type="entry name" value="DUF747"/>
    <property type="match status" value="1"/>
</dbReference>
<feature type="compositionally biased region" description="Polar residues" evidence="6">
    <location>
        <begin position="245"/>
        <end position="259"/>
    </location>
</feature>
<feature type="region of interest" description="Disordered" evidence="6">
    <location>
        <begin position="236"/>
        <end position="259"/>
    </location>
</feature>
<dbReference type="GO" id="GO:0005789">
    <property type="term" value="C:endoplasmic reticulum membrane"/>
    <property type="evidence" value="ECO:0007669"/>
    <property type="project" value="TreeGrafter"/>
</dbReference>